<accession>A0ABP8UMM4</accession>
<sequence length="225" mass="25678">MTDLFTVSIDARDDRTLRGRVHIINPDACFFPRGPEFPMQVIMDAWWCMNEGFSFELAPFSRDEGKERATESSAKDEFEELYDFFSGKKVRVDAGGYLLEDGSKKVRTPQVRASEVYKDDLHPYGGQGFDGDTHYIMLKPKPTEFRKRAQEIIISNELGEQHNVPTGVDISDLFEDELDGLLRDRPLEARPYAEFTVEVSGAQYLEHLSGGMRWSTTYSGALPRF</sequence>
<dbReference type="Proteomes" id="UP001501442">
    <property type="component" value="Unassembled WGS sequence"/>
</dbReference>
<organism evidence="1 2">
    <name type="scientific">Actinoallomurus vinaceus</name>
    <dbReference type="NCBI Taxonomy" id="1080074"/>
    <lineage>
        <taxon>Bacteria</taxon>
        <taxon>Bacillati</taxon>
        <taxon>Actinomycetota</taxon>
        <taxon>Actinomycetes</taxon>
        <taxon>Streptosporangiales</taxon>
        <taxon>Thermomonosporaceae</taxon>
        <taxon>Actinoallomurus</taxon>
    </lineage>
</organism>
<evidence type="ECO:0000313" key="1">
    <source>
        <dbReference type="EMBL" id="GAA4635396.1"/>
    </source>
</evidence>
<evidence type="ECO:0000313" key="2">
    <source>
        <dbReference type="Proteomes" id="UP001501442"/>
    </source>
</evidence>
<comment type="caution">
    <text evidence="1">The sequence shown here is derived from an EMBL/GenBank/DDBJ whole genome shotgun (WGS) entry which is preliminary data.</text>
</comment>
<dbReference type="EMBL" id="BAABHK010000015">
    <property type="protein sequence ID" value="GAA4635396.1"/>
    <property type="molecule type" value="Genomic_DNA"/>
</dbReference>
<keyword evidence="2" id="KW-1185">Reference proteome</keyword>
<reference evidence="2" key="1">
    <citation type="journal article" date="2019" name="Int. J. Syst. Evol. Microbiol.">
        <title>The Global Catalogue of Microorganisms (GCM) 10K type strain sequencing project: providing services to taxonomists for standard genome sequencing and annotation.</title>
        <authorList>
            <consortium name="The Broad Institute Genomics Platform"/>
            <consortium name="The Broad Institute Genome Sequencing Center for Infectious Disease"/>
            <person name="Wu L."/>
            <person name="Ma J."/>
        </authorList>
    </citation>
    <scope>NUCLEOTIDE SEQUENCE [LARGE SCALE GENOMIC DNA]</scope>
    <source>
        <strain evidence="2">JCM 17939</strain>
    </source>
</reference>
<proteinExistence type="predicted"/>
<name>A0ABP8UMM4_9ACTN</name>
<dbReference type="RefSeq" id="WP_345438343.1">
    <property type="nucleotide sequence ID" value="NZ_BAABHK010000015.1"/>
</dbReference>
<protein>
    <submittedName>
        <fullName evidence="1">Uncharacterized protein</fullName>
    </submittedName>
</protein>
<gene>
    <name evidence="1" type="ORF">GCM10023196_080710</name>
</gene>